<sequence>MEHGEGEGFRLPEGFRFKPTDEDLILYYLRPKVSGQELPCKVIKEDINVYGTEPWNLIPPSIDEDYFFFLRPYRRRNVGSSARWITTGVRKAIKEGGDIIGYKNSLAFKILEKKNVNTGWVMHEYELPSPMGRANTNGLVWVICRIKRNKHFEKKRTRCDEDGVSIGDQEFSLLSSQGASKKMACHARGWEQESVEDVPIDFNSSLFDKEIMCANNGMNELSFDDFFNISNDGFMDIPSGWQEELHKQ</sequence>
<feature type="domain" description="NAC" evidence="5">
    <location>
        <begin position="11"/>
        <end position="149"/>
    </location>
</feature>
<organism evidence="6 7">
    <name type="scientific">Dioscorea zingiberensis</name>
    <dbReference type="NCBI Taxonomy" id="325984"/>
    <lineage>
        <taxon>Eukaryota</taxon>
        <taxon>Viridiplantae</taxon>
        <taxon>Streptophyta</taxon>
        <taxon>Embryophyta</taxon>
        <taxon>Tracheophyta</taxon>
        <taxon>Spermatophyta</taxon>
        <taxon>Magnoliopsida</taxon>
        <taxon>Liliopsida</taxon>
        <taxon>Dioscoreales</taxon>
        <taxon>Dioscoreaceae</taxon>
        <taxon>Dioscorea</taxon>
    </lineage>
</organism>
<keyword evidence="1" id="KW-0805">Transcription regulation</keyword>
<name>A0A9D5CSG4_9LILI</name>
<dbReference type="Proteomes" id="UP001085076">
    <property type="component" value="Miscellaneous, Linkage group lg03"/>
</dbReference>
<dbReference type="GO" id="GO:0003677">
    <property type="term" value="F:DNA binding"/>
    <property type="evidence" value="ECO:0007669"/>
    <property type="project" value="UniProtKB-KW"/>
</dbReference>
<dbReference type="InterPro" id="IPR036093">
    <property type="entry name" value="NAC_dom_sf"/>
</dbReference>
<dbReference type="PROSITE" id="PS51005">
    <property type="entry name" value="NAC"/>
    <property type="match status" value="1"/>
</dbReference>
<dbReference type="Gene3D" id="2.170.150.80">
    <property type="entry name" value="NAC domain"/>
    <property type="match status" value="1"/>
</dbReference>
<keyword evidence="4" id="KW-0539">Nucleus</keyword>
<dbReference type="InterPro" id="IPR003441">
    <property type="entry name" value="NAC-dom"/>
</dbReference>
<dbReference type="AlphaFoldDB" id="A0A9D5CSG4"/>
<dbReference type="PANTHER" id="PTHR31719">
    <property type="entry name" value="NAC TRANSCRIPTION FACTOR 56"/>
    <property type="match status" value="1"/>
</dbReference>
<dbReference type="SUPFAM" id="SSF101941">
    <property type="entry name" value="NAC domain"/>
    <property type="match status" value="1"/>
</dbReference>
<evidence type="ECO:0000256" key="4">
    <source>
        <dbReference type="ARBA" id="ARBA00023242"/>
    </source>
</evidence>
<proteinExistence type="predicted"/>
<protein>
    <recommendedName>
        <fullName evidence="5">NAC domain-containing protein</fullName>
    </recommendedName>
</protein>
<keyword evidence="7" id="KW-1185">Reference proteome</keyword>
<comment type="caution">
    <text evidence="6">The sequence shown here is derived from an EMBL/GenBank/DDBJ whole genome shotgun (WGS) entry which is preliminary data.</text>
</comment>
<dbReference type="GO" id="GO:0006355">
    <property type="term" value="P:regulation of DNA-templated transcription"/>
    <property type="evidence" value="ECO:0007669"/>
    <property type="project" value="InterPro"/>
</dbReference>
<evidence type="ECO:0000313" key="7">
    <source>
        <dbReference type="Proteomes" id="UP001085076"/>
    </source>
</evidence>
<reference evidence="6" key="2">
    <citation type="journal article" date="2022" name="Hortic Res">
        <title>The genome of Dioscorea zingiberensis sheds light on the biosynthesis, origin and evolution of the medicinally important diosgenin saponins.</title>
        <authorList>
            <person name="Li Y."/>
            <person name="Tan C."/>
            <person name="Li Z."/>
            <person name="Guo J."/>
            <person name="Li S."/>
            <person name="Chen X."/>
            <person name="Wang C."/>
            <person name="Dai X."/>
            <person name="Yang H."/>
            <person name="Song W."/>
            <person name="Hou L."/>
            <person name="Xu J."/>
            <person name="Tong Z."/>
            <person name="Xu A."/>
            <person name="Yuan X."/>
            <person name="Wang W."/>
            <person name="Yang Q."/>
            <person name="Chen L."/>
            <person name="Sun Z."/>
            <person name="Wang K."/>
            <person name="Pan B."/>
            <person name="Chen J."/>
            <person name="Bao Y."/>
            <person name="Liu F."/>
            <person name="Qi X."/>
            <person name="Gang D.R."/>
            <person name="Wen J."/>
            <person name="Li J."/>
        </authorList>
    </citation>
    <scope>NUCLEOTIDE SEQUENCE</scope>
    <source>
        <strain evidence="6">Dzin_1.0</strain>
    </source>
</reference>
<gene>
    <name evidence="6" type="ORF">J5N97_014440</name>
</gene>
<evidence type="ECO:0000259" key="5">
    <source>
        <dbReference type="PROSITE" id="PS51005"/>
    </source>
</evidence>
<evidence type="ECO:0000256" key="3">
    <source>
        <dbReference type="ARBA" id="ARBA00023163"/>
    </source>
</evidence>
<dbReference type="OrthoDB" id="774757at2759"/>
<evidence type="ECO:0000256" key="1">
    <source>
        <dbReference type="ARBA" id="ARBA00023015"/>
    </source>
</evidence>
<accession>A0A9D5CSG4</accession>
<dbReference type="Pfam" id="PF02365">
    <property type="entry name" value="NAM"/>
    <property type="match status" value="1"/>
</dbReference>
<evidence type="ECO:0000313" key="6">
    <source>
        <dbReference type="EMBL" id="KAJ0978966.1"/>
    </source>
</evidence>
<keyword evidence="2" id="KW-0238">DNA-binding</keyword>
<dbReference type="PANTHER" id="PTHR31719:SF43">
    <property type="entry name" value="NAC TRANSCRIPTION FACTOR 56"/>
    <property type="match status" value="1"/>
</dbReference>
<reference evidence="6" key="1">
    <citation type="submission" date="2021-03" db="EMBL/GenBank/DDBJ databases">
        <authorList>
            <person name="Li Z."/>
            <person name="Yang C."/>
        </authorList>
    </citation>
    <scope>NUCLEOTIDE SEQUENCE</scope>
    <source>
        <strain evidence="6">Dzin_1.0</strain>
        <tissue evidence="6">Leaf</tissue>
    </source>
</reference>
<dbReference type="EMBL" id="JAGGNH010000003">
    <property type="protein sequence ID" value="KAJ0978966.1"/>
    <property type="molecule type" value="Genomic_DNA"/>
</dbReference>
<evidence type="ECO:0000256" key="2">
    <source>
        <dbReference type="ARBA" id="ARBA00023125"/>
    </source>
</evidence>
<keyword evidence="3" id="KW-0804">Transcription</keyword>